<feature type="region of interest" description="Disordered" evidence="4">
    <location>
        <begin position="1"/>
        <end position="25"/>
    </location>
</feature>
<dbReference type="Pfam" id="PF14697">
    <property type="entry name" value="Fer4_21"/>
    <property type="match status" value="1"/>
</dbReference>
<dbReference type="AlphaFoldDB" id="A0A5K8A883"/>
<dbReference type="SUPFAM" id="SSF55469">
    <property type="entry name" value="FMN-dependent nitroreductase-like"/>
    <property type="match status" value="1"/>
</dbReference>
<feature type="domain" description="4Fe-4S ferredoxin-type" evidence="5">
    <location>
        <begin position="25"/>
        <end position="54"/>
    </location>
</feature>
<dbReference type="GO" id="GO:0051536">
    <property type="term" value="F:iron-sulfur cluster binding"/>
    <property type="evidence" value="ECO:0007669"/>
    <property type="project" value="UniProtKB-KW"/>
</dbReference>
<keyword evidence="2" id="KW-0408">Iron</keyword>
<sequence>MQPPVTPPQPKKRAEPDSPAAVDPVSTQIDPDRCIGCGLCLAVCPQETLAIADGKAVVRGDMSMGCDHCGAVCPTEAIRVNAVDPAQFEFQTFRADSRWLPHGHFDTAALVNLMASRRSCRNFSAQPVDRALLEDLVKVGITAPSGSNCQPWTFTLLPDRAMVDRLGRRIGDFFRKTNQLAEKSWLRHILKWIGKPELDTYYRQHYATVQRGLAAHANDGRDLLFHGATAGMVVAAENDASCPAEDALLATGNILLAAHAMGLGTCLIGFAIEAMRRDRSIVRLLGIPDYETPYAVIALGWPAETYQRVAWRKPVTIRF</sequence>
<keyword evidence="1" id="KW-0479">Metal-binding</keyword>
<dbReference type="GO" id="GO:0046872">
    <property type="term" value="F:metal ion binding"/>
    <property type="evidence" value="ECO:0007669"/>
    <property type="project" value="UniProtKB-KW"/>
</dbReference>
<dbReference type="PROSITE" id="PS00198">
    <property type="entry name" value="4FE4S_FER_1"/>
    <property type="match status" value="1"/>
</dbReference>
<dbReference type="EMBL" id="AP021879">
    <property type="protein sequence ID" value="BBO88691.1"/>
    <property type="molecule type" value="Genomic_DNA"/>
</dbReference>
<organism evidence="6 7">
    <name type="scientific">Desulfosarcina ovata subsp. ovata</name>
    <dbReference type="NCBI Taxonomy" id="2752305"/>
    <lineage>
        <taxon>Bacteria</taxon>
        <taxon>Pseudomonadati</taxon>
        <taxon>Thermodesulfobacteriota</taxon>
        <taxon>Desulfobacteria</taxon>
        <taxon>Desulfobacterales</taxon>
        <taxon>Desulfosarcinaceae</taxon>
        <taxon>Desulfosarcina</taxon>
    </lineage>
</organism>
<dbReference type="Proteomes" id="UP000422108">
    <property type="component" value="Chromosome"/>
</dbReference>
<dbReference type="PANTHER" id="PTHR23026">
    <property type="entry name" value="NADPH NITROREDUCTASE"/>
    <property type="match status" value="1"/>
</dbReference>
<evidence type="ECO:0000256" key="1">
    <source>
        <dbReference type="ARBA" id="ARBA00022723"/>
    </source>
</evidence>
<evidence type="ECO:0000256" key="3">
    <source>
        <dbReference type="ARBA" id="ARBA00023014"/>
    </source>
</evidence>
<dbReference type="Pfam" id="PF00881">
    <property type="entry name" value="Nitroreductase"/>
    <property type="match status" value="1"/>
</dbReference>
<proteinExistence type="predicted"/>
<evidence type="ECO:0000256" key="4">
    <source>
        <dbReference type="SAM" id="MobiDB-lite"/>
    </source>
</evidence>
<evidence type="ECO:0000313" key="6">
    <source>
        <dbReference type="EMBL" id="BBO88691.1"/>
    </source>
</evidence>
<dbReference type="InterPro" id="IPR000415">
    <property type="entry name" value="Nitroreductase-like"/>
</dbReference>
<dbReference type="Gene3D" id="3.30.70.20">
    <property type="match status" value="1"/>
</dbReference>
<dbReference type="SUPFAM" id="SSF54862">
    <property type="entry name" value="4Fe-4S ferredoxins"/>
    <property type="match status" value="1"/>
</dbReference>
<feature type="domain" description="4Fe-4S ferredoxin-type" evidence="5">
    <location>
        <begin position="55"/>
        <end position="83"/>
    </location>
</feature>
<name>A0A5K8A883_9BACT</name>
<keyword evidence="7" id="KW-1185">Reference proteome</keyword>
<dbReference type="PROSITE" id="PS51379">
    <property type="entry name" value="4FE4S_FER_2"/>
    <property type="match status" value="2"/>
</dbReference>
<dbReference type="GO" id="GO:0016491">
    <property type="term" value="F:oxidoreductase activity"/>
    <property type="evidence" value="ECO:0007669"/>
    <property type="project" value="InterPro"/>
</dbReference>
<dbReference type="PANTHER" id="PTHR23026:SF123">
    <property type="entry name" value="NAD(P)H NITROREDUCTASE RV3131-RELATED"/>
    <property type="match status" value="1"/>
</dbReference>
<evidence type="ECO:0000256" key="2">
    <source>
        <dbReference type="ARBA" id="ARBA00023004"/>
    </source>
</evidence>
<evidence type="ECO:0000313" key="7">
    <source>
        <dbReference type="Proteomes" id="UP000422108"/>
    </source>
</evidence>
<keyword evidence="3" id="KW-0411">Iron-sulfur</keyword>
<dbReference type="InterPro" id="IPR050627">
    <property type="entry name" value="Nitroreductase/BluB"/>
</dbReference>
<dbReference type="InterPro" id="IPR029479">
    <property type="entry name" value="Nitroreductase"/>
</dbReference>
<dbReference type="RefSeq" id="WP_155309970.1">
    <property type="nucleotide sequence ID" value="NZ_AP021879.1"/>
</dbReference>
<gene>
    <name evidence="6" type="ORF">DSCOOX_18710</name>
</gene>
<dbReference type="InterPro" id="IPR017896">
    <property type="entry name" value="4Fe4S_Fe-S-bd"/>
</dbReference>
<accession>A0A5K8A883</accession>
<protein>
    <submittedName>
        <fullName evidence="6">Nitroreductase</fullName>
    </submittedName>
</protein>
<dbReference type="InterPro" id="IPR017900">
    <property type="entry name" value="4Fe4S_Fe_S_CS"/>
</dbReference>
<dbReference type="Gene3D" id="3.40.109.10">
    <property type="entry name" value="NADH Oxidase"/>
    <property type="match status" value="1"/>
</dbReference>
<reference evidence="6 7" key="1">
    <citation type="submission" date="2019-11" db="EMBL/GenBank/DDBJ databases">
        <title>Comparative genomics of hydrocarbon-degrading Desulfosarcina strains.</title>
        <authorList>
            <person name="Watanabe M."/>
            <person name="Kojima H."/>
            <person name="Fukui M."/>
        </authorList>
    </citation>
    <scope>NUCLEOTIDE SEQUENCE [LARGE SCALE GENOMIC DNA]</scope>
    <source>
        <strain evidence="7">oXyS1</strain>
    </source>
</reference>
<evidence type="ECO:0000259" key="5">
    <source>
        <dbReference type="PROSITE" id="PS51379"/>
    </source>
</evidence>